<dbReference type="EMBL" id="CP090167">
    <property type="protein sequence ID" value="UJO18235.1"/>
    <property type="molecule type" value="Genomic_DNA"/>
</dbReference>
<evidence type="ECO:0000256" key="4">
    <source>
        <dbReference type="ARBA" id="ARBA00023136"/>
    </source>
</evidence>
<evidence type="ECO:0000313" key="6">
    <source>
        <dbReference type="EMBL" id="UJO18235.1"/>
    </source>
</evidence>
<dbReference type="OrthoDB" id="3650956at2759"/>
<proteinExistence type="predicted"/>
<comment type="subcellular location">
    <subcellularLocation>
        <location evidence="1">Membrane</location>
        <topology evidence="1">Multi-pass membrane protein</topology>
    </subcellularLocation>
</comment>
<gene>
    <name evidence="6" type="ORF">CLAFUR5_05990</name>
</gene>
<dbReference type="Gene3D" id="1.20.58.340">
    <property type="entry name" value="Magnesium transport protein CorA, transmembrane region"/>
    <property type="match status" value="1"/>
</dbReference>
<sequence>MSTTRLTADDFIQDQDRQQFELLAAKCAIPWTSSVSKYKAVTTTRAVHTATPPNADAFTDVQDLIGWHAATERASDEHVCVIENMSLEWILALGKAWVVHFAHFIYHLRNHGNYPAWASALERAEAAEDQTLQPRSCTMRGHFVSERKLENTNHVHRFGTRHAERGTPGMMPRVRSCITLLAIEGFLLILVDAPPNITECADVNQRIAASGFERTAYWNNWEAWAPLKAEIQRQEDILVQTFQILHSTVAISESQASVKLAEYMADETRRSAEQARRGQLLTYLAFIYAPLSFVTSIYGMNVKEINDSPLSVWVCFVALAAVFAVTLLIWLVYKVWGKWRSSPRAERHGDEDVEKMA</sequence>
<protein>
    <submittedName>
        <fullName evidence="6">Uncharacterized protein</fullName>
    </submittedName>
</protein>
<dbReference type="GeneID" id="71985868"/>
<keyword evidence="3 5" id="KW-1133">Transmembrane helix</keyword>
<reference evidence="6" key="2">
    <citation type="journal article" date="2022" name="Microb. Genom.">
        <title>A chromosome-scale genome assembly of the tomato pathogen Cladosporium fulvum reveals a compartmentalized genome architecture and the presence of a dispensable chromosome.</title>
        <authorList>
            <person name="Zaccaron A.Z."/>
            <person name="Chen L.H."/>
            <person name="Samaras A."/>
            <person name="Stergiopoulos I."/>
        </authorList>
    </citation>
    <scope>NUCLEOTIDE SEQUENCE</scope>
    <source>
        <strain evidence="6">Race5_Kim</strain>
    </source>
</reference>
<dbReference type="GO" id="GO:0016020">
    <property type="term" value="C:membrane"/>
    <property type="evidence" value="ECO:0007669"/>
    <property type="project" value="UniProtKB-SubCell"/>
</dbReference>
<evidence type="ECO:0000256" key="3">
    <source>
        <dbReference type="ARBA" id="ARBA00022989"/>
    </source>
</evidence>
<accession>A0A9Q8LIY2</accession>
<keyword evidence="4 5" id="KW-0472">Membrane</keyword>
<dbReference type="GO" id="GO:0046873">
    <property type="term" value="F:metal ion transmembrane transporter activity"/>
    <property type="evidence" value="ECO:0007669"/>
    <property type="project" value="InterPro"/>
</dbReference>
<dbReference type="InterPro" id="IPR002523">
    <property type="entry name" value="MgTranspt_CorA/ZnTranspt_ZntB"/>
</dbReference>
<dbReference type="KEGG" id="ffu:CLAFUR5_05990"/>
<evidence type="ECO:0000256" key="2">
    <source>
        <dbReference type="ARBA" id="ARBA00022692"/>
    </source>
</evidence>
<dbReference type="Proteomes" id="UP000756132">
    <property type="component" value="Chromosome 5"/>
</dbReference>
<dbReference type="SUPFAM" id="SSF144083">
    <property type="entry name" value="Magnesium transport protein CorA, transmembrane region"/>
    <property type="match status" value="1"/>
</dbReference>
<feature type="transmembrane region" description="Helical" evidence="5">
    <location>
        <begin position="310"/>
        <end position="333"/>
    </location>
</feature>
<dbReference type="RefSeq" id="XP_047762601.1">
    <property type="nucleotide sequence ID" value="XM_047905138.1"/>
</dbReference>
<organism evidence="6 7">
    <name type="scientific">Passalora fulva</name>
    <name type="common">Tomato leaf mold</name>
    <name type="synonym">Cladosporium fulvum</name>
    <dbReference type="NCBI Taxonomy" id="5499"/>
    <lineage>
        <taxon>Eukaryota</taxon>
        <taxon>Fungi</taxon>
        <taxon>Dikarya</taxon>
        <taxon>Ascomycota</taxon>
        <taxon>Pezizomycotina</taxon>
        <taxon>Dothideomycetes</taxon>
        <taxon>Dothideomycetidae</taxon>
        <taxon>Mycosphaerellales</taxon>
        <taxon>Mycosphaerellaceae</taxon>
        <taxon>Fulvia</taxon>
    </lineage>
</organism>
<keyword evidence="2 5" id="KW-0812">Transmembrane</keyword>
<dbReference type="AlphaFoldDB" id="A0A9Q8LIY2"/>
<reference evidence="6" key="1">
    <citation type="submission" date="2021-12" db="EMBL/GenBank/DDBJ databases">
        <authorList>
            <person name="Zaccaron A."/>
            <person name="Stergiopoulos I."/>
        </authorList>
    </citation>
    <scope>NUCLEOTIDE SEQUENCE</scope>
    <source>
        <strain evidence="6">Race5_Kim</strain>
    </source>
</reference>
<dbReference type="Pfam" id="PF01544">
    <property type="entry name" value="CorA"/>
    <property type="match status" value="1"/>
</dbReference>
<evidence type="ECO:0000256" key="1">
    <source>
        <dbReference type="ARBA" id="ARBA00004141"/>
    </source>
</evidence>
<dbReference type="InterPro" id="IPR045863">
    <property type="entry name" value="CorA_TM1_TM2"/>
</dbReference>
<feature type="transmembrane region" description="Helical" evidence="5">
    <location>
        <begin position="280"/>
        <end position="298"/>
    </location>
</feature>
<evidence type="ECO:0000256" key="5">
    <source>
        <dbReference type="SAM" id="Phobius"/>
    </source>
</evidence>
<name>A0A9Q8LIY2_PASFU</name>
<keyword evidence="7" id="KW-1185">Reference proteome</keyword>
<evidence type="ECO:0000313" key="7">
    <source>
        <dbReference type="Proteomes" id="UP000756132"/>
    </source>
</evidence>